<feature type="compositionally biased region" description="Low complexity" evidence="14">
    <location>
        <begin position="541"/>
        <end position="579"/>
    </location>
</feature>
<evidence type="ECO:0000256" key="12">
    <source>
        <dbReference type="PROSITE-ProRule" id="PRU00042"/>
    </source>
</evidence>
<evidence type="ECO:0000313" key="17">
    <source>
        <dbReference type="EnsemblMetazoa" id="KAF7494304.1"/>
    </source>
</evidence>
<keyword evidence="11" id="KW-0539">Nucleus</keyword>
<comment type="subcellular location">
    <subcellularLocation>
        <location evidence="1">Nucleus</location>
    </subcellularLocation>
</comment>
<dbReference type="GO" id="GO:0000981">
    <property type="term" value="F:DNA-binding transcription factor activity, RNA polymerase II-specific"/>
    <property type="evidence" value="ECO:0007669"/>
    <property type="project" value="TreeGrafter"/>
</dbReference>
<feature type="compositionally biased region" description="Polar residues" evidence="14">
    <location>
        <begin position="184"/>
        <end position="198"/>
    </location>
</feature>
<protein>
    <submittedName>
        <fullName evidence="16">Zinc finger protein</fullName>
    </submittedName>
</protein>
<dbReference type="FunFam" id="3.30.160.60:FF:000072">
    <property type="entry name" value="zinc finger protein 143 isoform X1"/>
    <property type="match status" value="1"/>
</dbReference>
<feature type="domain" description="C2H2-type" evidence="15">
    <location>
        <begin position="262"/>
        <end position="291"/>
    </location>
</feature>
<accession>A0A834RBG9</accession>
<feature type="domain" description="C2H2-type" evidence="15">
    <location>
        <begin position="322"/>
        <end position="351"/>
    </location>
</feature>
<evidence type="ECO:0000256" key="8">
    <source>
        <dbReference type="ARBA" id="ARBA00023125"/>
    </source>
</evidence>
<dbReference type="GO" id="GO:0000978">
    <property type="term" value="F:RNA polymerase II cis-regulatory region sequence-specific DNA binding"/>
    <property type="evidence" value="ECO:0007669"/>
    <property type="project" value="TreeGrafter"/>
</dbReference>
<dbReference type="PROSITE" id="PS50157">
    <property type="entry name" value="ZINC_FINGER_C2H2_2"/>
    <property type="match status" value="5"/>
</dbReference>
<keyword evidence="18" id="KW-1185">Reference proteome</keyword>
<evidence type="ECO:0000256" key="11">
    <source>
        <dbReference type="ARBA" id="ARBA00023242"/>
    </source>
</evidence>
<keyword evidence="3" id="KW-0479">Metal-binding</keyword>
<evidence type="ECO:0000256" key="13">
    <source>
        <dbReference type="SAM" id="Coils"/>
    </source>
</evidence>
<dbReference type="FunFam" id="3.30.160.60:FF:001480">
    <property type="entry name" value="Si:cabz01071911.3"/>
    <property type="match status" value="1"/>
</dbReference>
<dbReference type="PANTHER" id="PTHR14003">
    <property type="entry name" value="TRANSCRIPTIONAL REPRESSOR PROTEIN YY"/>
    <property type="match status" value="1"/>
</dbReference>
<reference evidence="17" key="3">
    <citation type="submission" date="2022-06" db="UniProtKB">
        <authorList>
            <consortium name="EnsemblMetazoa"/>
        </authorList>
    </citation>
    <scope>IDENTIFICATION</scope>
</reference>
<feature type="compositionally biased region" description="Low complexity" evidence="14">
    <location>
        <begin position="385"/>
        <end position="411"/>
    </location>
</feature>
<evidence type="ECO:0000313" key="18">
    <source>
        <dbReference type="Proteomes" id="UP000070412"/>
    </source>
</evidence>
<evidence type="ECO:0000256" key="3">
    <source>
        <dbReference type="ARBA" id="ARBA00022723"/>
    </source>
</evidence>
<dbReference type="PROSITE" id="PS00028">
    <property type="entry name" value="ZINC_FINGER_C2H2_1"/>
    <property type="match status" value="5"/>
</dbReference>
<dbReference type="SUPFAM" id="SSF57667">
    <property type="entry name" value="beta-beta-alpha zinc fingers"/>
    <property type="match status" value="3"/>
</dbReference>
<dbReference type="GO" id="GO:0005667">
    <property type="term" value="C:transcription regulator complex"/>
    <property type="evidence" value="ECO:0007669"/>
    <property type="project" value="TreeGrafter"/>
</dbReference>
<keyword evidence="7" id="KW-0805">Transcription regulation</keyword>
<reference evidence="16" key="2">
    <citation type="submission" date="2020-01" db="EMBL/GenBank/DDBJ databases">
        <authorList>
            <person name="Korhonen P.K.K."/>
            <person name="Guangxu M.G."/>
            <person name="Wang T.W."/>
            <person name="Stroehlein A.J.S."/>
            <person name="Young N.D."/>
            <person name="Ang C.-S.A."/>
            <person name="Fernando D.W.F."/>
            <person name="Lu H.L."/>
            <person name="Taylor S.T."/>
            <person name="Ehtesham M.E.M."/>
            <person name="Najaraj S.H.N."/>
            <person name="Harsha G.H.G."/>
            <person name="Madugundu A.M."/>
            <person name="Renuse S.R."/>
            <person name="Holt D.H."/>
            <person name="Pandey A.P."/>
            <person name="Papenfuss A.P."/>
            <person name="Gasser R.B.G."/>
            <person name="Fischer K.F."/>
        </authorList>
    </citation>
    <scope>NUCLEOTIDE SEQUENCE</scope>
    <source>
        <strain evidence="16">SSS_KF_BRIS2020</strain>
    </source>
</reference>
<keyword evidence="9" id="KW-0010">Activator</keyword>
<evidence type="ECO:0000256" key="4">
    <source>
        <dbReference type="ARBA" id="ARBA00022737"/>
    </source>
</evidence>
<keyword evidence="5 12" id="KW-0863">Zinc-finger</keyword>
<dbReference type="Pfam" id="PF00096">
    <property type="entry name" value="zf-C2H2"/>
    <property type="match status" value="5"/>
</dbReference>
<feature type="region of interest" description="Disordered" evidence="14">
    <location>
        <begin position="385"/>
        <end position="427"/>
    </location>
</feature>
<keyword evidence="8" id="KW-0238">DNA-binding</keyword>
<gene>
    <name evidence="16" type="ORF">SSS_6325</name>
</gene>
<sequence>MNDHLDPNAINNRSNNEEEEEDIDIYADLCDPIDCIAKQSNPSNIESISDPSIDEIQVYGKLISYEKEIKNLQNENSSLREENENLKSNLSKANHQIKVLKTNISALYKTAKLELDRRQQEKQNLQNKYDDLIFKRIKSATNNFQIAHDLLTGKIENLHVAAVSQSQSHPQNVTTVHQIHQASLTTPSNHIQSISNPIGSEVKRNRGRPRKDESKESQKSNSSASSKAQKLYPCDWPHCGMWFSQSSNLNKHYLTHTNEKPFKCLWPNCNKSFKQSSNLNKHRFVHTGEKPFLCDHPQCNKRFSQSSNLKKHKLVHSGEKPYKCHFPGCSKVFDQSSNLNKHFLTHIGQKPYQCSDCGEKFSQTSNLAKHMRKHTRFRNALFHNHHANNLPERVNNGENSSVGENESPSPSQRSHGHQLTSTSSTYPTTSGCYPDNNIIECDNSSNQHQNGQPISLTSNNSLTQSLRLNAIGAAATAFLSNRHSKLTLESLDSKLMTAHNFLPPSLTISTPNFHPAAAAVPMPNDQSREPLPLTQIGRIISSDASAPSPSGMISRPHSSSSTSSQYSSSQSNTSASRRTSNVKIG</sequence>
<feature type="region of interest" description="Disordered" evidence="14">
    <location>
        <begin position="184"/>
        <end position="228"/>
    </location>
</feature>
<keyword evidence="6" id="KW-0862">Zinc</keyword>
<evidence type="ECO:0000256" key="1">
    <source>
        <dbReference type="ARBA" id="ARBA00004123"/>
    </source>
</evidence>
<reference evidence="18" key="1">
    <citation type="journal article" date="2020" name="PLoS Negl. Trop. Dis.">
        <title>High-quality nuclear genome for Sarcoptes scabiei-A critical resource for a neglected parasite.</title>
        <authorList>
            <person name="Korhonen P.K."/>
            <person name="Gasser R.B."/>
            <person name="Ma G."/>
            <person name="Wang T."/>
            <person name="Stroehlein A.J."/>
            <person name="Young N.D."/>
            <person name="Ang C.S."/>
            <person name="Fernando D.D."/>
            <person name="Lu H.C."/>
            <person name="Taylor S."/>
            <person name="Reynolds S.L."/>
            <person name="Mofiz E."/>
            <person name="Najaraj S.H."/>
            <person name="Gowda H."/>
            <person name="Madugundu A."/>
            <person name="Renuse S."/>
            <person name="Holt D."/>
            <person name="Pandey A."/>
            <person name="Papenfuss A.T."/>
            <person name="Fischer K."/>
        </authorList>
    </citation>
    <scope>NUCLEOTIDE SEQUENCE [LARGE SCALE GENOMIC DNA]</scope>
</reference>
<dbReference type="FunFam" id="3.30.160.60:FF:000446">
    <property type="entry name" value="Zinc finger protein"/>
    <property type="match status" value="1"/>
</dbReference>
<dbReference type="AlphaFoldDB" id="A0A834RBG9"/>
<dbReference type="Proteomes" id="UP000070412">
    <property type="component" value="Unassembled WGS sequence"/>
</dbReference>
<evidence type="ECO:0000256" key="6">
    <source>
        <dbReference type="ARBA" id="ARBA00022833"/>
    </source>
</evidence>
<dbReference type="GO" id="GO:0008270">
    <property type="term" value="F:zinc ion binding"/>
    <property type="evidence" value="ECO:0007669"/>
    <property type="project" value="UniProtKB-KW"/>
</dbReference>
<dbReference type="GO" id="GO:0000785">
    <property type="term" value="C:chromatin"/>
    <property type="evidence" value="ECO:0007669"/>
    <property type="project" value="TreeGrafter"/>
</dbReference>
<feature type="domain" description="C2H2-type" evidence="15">
    <location>
        <begin position="292"/>
        <end position="321"/>
    </location>
</feature>
<evidence type="ECO:0000313" key="16">
    <source>
        <dbReference type="EMBL" id="KAF7494304.1"/>
    </source>
</evidence>
<dbReference type="GO" id="GO:0031519">
    <property type="term" value="C:PcG protein complex"/>
    <property type="evidence" value="ECO:0007669"/>
    <property type="project" value="TreeGrafter"/>
</dbReference>
<dbReference type="OrthoDB" id="6500421at2759"/>
<dbReference type="EnsemblMetazoa" id="SSS_6325s_mrna">
    <property type="protein sequence ID" value="KAF7494304.1"/>
    <property type="gene ID" value="SSS_6325"/>
</dbReference>
<evidence type="ECO:0000256" key="10">
    <source>
        <dbReference type="ARBA" id="ARBA00023163"/>
    </source>
</evidence>
<evidence type="ECO:0000259" key="15">
    <source>
        <dbReference type="PROSITE" id="PS50157"/>
    </source>
</evidence>
<evidence type="ECO:0000256" key="9">
    <source>
        <dbReference type="ARBA" id="ARBA00023159"/>
    </source>
</evidence>
<evidence type="ECO:0000256" key="7">
    <source>
        <dbReference type="ARBA" id="ARBA00023015"/>
    </source>
</evidence>
<dbReference type="PANTHER" id="PTHR14003:SF24">
    <property type="entry name" value="ZINC FINGER PROTEIN 410"/>
    <property type="match status" value="1"/>
</dbReference>
<feature type="region of interest" description="Disordered" evidence="14">
    <location>
        <begin position="1"/>
        <end position="20"/>
    </location>
</feature>
<dbReference type="Gene3D" id="3.30.160.60">
    <property type="entry name" value="Classic Zinc Finger"/>
    <property type="match status" value="5"/>
</dbReference>
<comment type="similarity">
    <text evidence="2">Belongs to the krueppel C2H2-type zinc-finger protein family.</text>
</comment>
<feature type="domain" description="C2H2-type" evidence="15">
    <location>
        <begin position="352"/>
        <end position="379"/>
    </location>
</feature>
<feature type="region of interest" description="Disordered" evidence="14">
    <location>
        <begin position="541"/>
        <end position="585"/>
    </location>
</feature>
<evidence type="ECO:0000256" key="2">
    <source>
        <dbReference type="ARBA" id="ARBA00006991"/>
    </source>
</evidence>
<feature type="compositionally biased region" description="Low complexity" evidence="14">
    <location>
        <begin position="219"/>
        <end position="228"/>
    </location>
</feature>
<feature type="coiled-coil region" evidence="13">
    <location>
        <begin position="62"/>
        <end position="135"/>
    </location>
</feature>
<dbReference type="InterPro" id="IPR036236">
    <property type="entry name" value="Znf_C2H2_sf"/>
</dbReference>
<name>A0A834RBG9_SARSC</name>
<dbReference type="FunFam" id="3.30.160.60:FF:000125">
    <property type="entry name" value="Putative zinc finger protein 143"/>
    <property type="match status" value="2"/>
</dbReference>
<organism evidence="16">
    <name type="scientific">Sarcoptes scabiei</name>
    <name type="common">Itch mite</name>
    <name type="synonym">Acarus scabiei</name>
    <dbReference type="NCBI Taxonomy" id="52283"/>
    <lineage>
        <taxon>Eukaryota</taxon>
        <taxon>Metazoa</taxon>
        <taxon>Ecdysozoa</taxon>
        <taxon>Arthropoda</taxon>
        <taxon>Chelicerata</taxon>
        <taxon>Arachnida</taxon>
        <taxon>Acari</taxon>
        <taxon>Acariformes</taxon>
        <taxon>Sarcoptiformes</taxon>
        <taxon>Astigmata</taxon>
        <taxon>Psoroptidia</taxon>
        <taxon>Sarcoptoidea</taxon>
        <taxon>Sarcoptidae</taxon>
        <taxon>Sarcoptinae</taxon>
        <taxon>Sarcoptes</taxon>
    </lineage>
</organism>
<feature type="domain" description="C2H2-type" evidence="15">
    <location>
        <begin position="232"/>
        <end position="261"/>
    </location>
</feature>
<keyword evidence="10" id="KW-0804">Transcription</keyword>
<dbReference type="InterPro" id="IPR013087">
    <property type="entry name" value="Znf_C2H2_type"/>
</dbReference>
<keyword evidence="13" id="KW-0175">Coiled coil</keyword>
<dbReference type="EMBL" id="WVUK01000053">
    <property type="protein sequence ID" value="KAF7494304.1"/>
    <property type="molecule type" value="Genomic_DNA"/>
</dbReference>
<evidence type="ECO:0000256" key="5">
    <source>
        <dbReference type="ARBA" id="ARBA00022771"/>
    </source>
</evidence>
<proteinExistence type="inferred from homology"/>
<evidence type="ECO:0000256" key="14">
    <source>
        <dbReference type="SAM" id="MobiDB-lite"/>
    </source>
</evidence>
<keyword evidence="4" id="KW-0677">Repeat</keyword>
<dbReference type="SMART" id="SM00355">
    <property type="entry name" value="ZnF_C2H2"/>
    <property type="match status" value="5"/>
</dbReference>